<evidence type="ECO:0000256" key="2">
    <source>
        <dbReference type="SAM" id="Phobius"/>
    </source>
</evidence>
<feature type="compositionally biased region" description="Polar residues" evidence="1">
    <location>
        <begin position="614"/>
        <end position="629"/>
    </location>
</feature>
<feature type="region of interest" description="Disordered" evidence="1">
    <location>
        <begin position="610"/>
        <end position="670"/>
    </location>
</feature>
<feature type="transmembrane region" description="Helical" evidence="2">
    <location>
        <begin position="15"/>
        <end position="37"/>
    </location>
</feature>
<reference evidence="4" key="1">
    <citation type="submission" date="2016-01" db="EMBL/GenBank/DDBJ databases">
        <title>Complete genome sequence of Microbulbifer sp. CCB-MM1, a halophile isolated from Matang Mangrove Forest, Perak.</title>
        <authorList>
            <person name="Moh T.H."/>
            <person name="Dinesh B."/>
            <person name="Lau N.-S."/>
            <person name="Go F."/>
            <person name="Alexander Chong S.-C."/>
        </authorList>
    </citation>
    <scope>NUCLEOTIDE SEQUENCE [LARGE SCALE GENOMIC DNA]</scope>
    <source>
        <strain evidence="4">CCB-MM1</strain>
    </source>
</reference>
<dbReference type="Gene3D" id="3.30.1330.60">
    <property type="entry name" value="OmpA-like domain"/>
    <property type="match status" value="1"/>
</dbReference>
<dbReference type="SUPFAM" id="SSF103088">
    <property type="entry name" value="OmpA-like"/>
    <property type="match status" value="1"/>
</dbReference>
<organism evidence="3 4">
    <name type="scientific">Microbulbifer aggregans</name>
    <dbReference type="NCBI Taxonomy" id="1769779"/>
    <lineage>
        <taxon>Bacteria</taxon>
        <taxon>Pseudomonadati</taxon>
        <taxon>Pseudomonadota</taxon>
        <taxon>Gammaproteobacteria</taxon>
        <taxon>Cellvibrionales</taxon>
        <taxon>Microbulbiferaceae</taxon>
        <taxon>Microbulbifer</taxon>
    </lineage>
</organism>
<keyword evidence="2" id="KW-1133">Transmembrane helix</keyword>
<evidence type="ECO:0008006" key="5">
    <source>
        <dbReference type="Google" id="ProtNLM"/>
    </source>
</evidence>
<dbReference type="KEGG" id="micc:AUP74_00375"/>
<keyword evidence="2" id="KW-0472">Membrane</keyword>
<dbReference type="InterPro" id="IPR036737">
    <property type="entry name" value="OmpA-like_sf"/>
</dbReference>
<dbReference type="Pfam" id="PF05359">
    <property type="entry name" value="DUF748"/>
    <property type="match status" value="1"/>
</dbReference>
<dbReference type="PANTHER" id="PTHR30441">
    <property type="entry name" value="DUF748 DOMAIN-CONTAINING PROTEIN"/>
    <property type="match status" value="1"/>
</dbReference>
<protein>
    <recommendedName>
        <fullName evidence="5">DUF748 domain-containing protein</fullName>
    </recommendedName>
</protein>
<dbReference type="EMBL" id="CP014143">
    <property type="protein sequence ID" value="AOS95846.1"/>
    <property type="molecule type" value="Genomic_DNA"/>
</dbReference>
<dbReference type="OrthoDB" id="9757969at2"/>
<evidence type="ECO:0000256" key="1">
    <source>
        <dbReference type="SAM" id="MobiDB-lite"/>
    </source>
</evidence>
<dbReference type="PANTHER" id="PTHR30441:SF8">
    <property type="entry name" value="DUF748 DOMAIN-CONTAINING PROTEIN"/>
    <property type="match status" value="1"/>
</dbReference>
<dbReference type="GO" id="GO:0090313">
    <property type="term" value="P:regulation of protein targeting to membrane"/>
    <property type="evidence" value="ECO:0007669"/>
    <property type="project" value="TreeGrafter"/>
</dbReference>
<dbReference type="RefSeq" id="WP_069946069.1">
    <property type="nucleotide sequence ID" value="NZ_CP014143.1"/>
</dbReference>
<gene>
    <name evidence="3" type="ORF">AUP74_00375</name>
</gene>
<evidence type="ECO:0000313" key="3">
    <source>
        <dbReference type="EMBL" id="AOS95846.1"/>
    </source>
</evidence>
<dbReference type="GO" id="GO:0005886">
    <property type="term" value="C:plasma membrane"/>
    <property type="evidence" value="ECO:0007669"/>
    <property type="project" value="TreeGrafter"/>
</dbReference>
<keyword evidence="4" id="KW-1185">Reference proteome</keyword>
<name>A0A1C9W3W4_9GAMM</name>
<proteinExistence type="predicted"/>
<evidence type="ECO:0000313" key="4">
    <source>
        <dbReference type="Proteomes" id="UP000095672"/>
    </source>
</evidence>
<dbReference type="STRING" id="1769779.AUP74_00375"/>
<dbReference type="PATRIC" id="fig|1769779.3.peg.374"/>
<accession>A0A1C9W3W4</accession>
<feature type="compositionally biased region" description="Basic and acidic residues" evidence="1">
    <location>
        <begin position="637"/>
        <end position="650"/>
    </location>
</feature>
<keyword evidence="2" id="KW-0812">Transmembrane</keyword>
<dbReference type="Proteomes" id="UP000095672">
    <property type="component" value="Chromosome"/>
</dbReference>
<dbReference type="InterPro" id="IPR052894">
    <property type="entry name" value="AsmA-related"/>
</dbReference>
<sequence length="1743" mass="190785">MPKLSSGSNTSFNRILWWLFGILLFFGVLSIAISTWVPGRLEKFLEERGLEADIGRFWFSIPRLALYLHDVRVRNPEGRALNAEQLVLNYGWLDLLRGRLRLQEAELTGVDMDLVSTVTPEGRLWEVAGWALGVGGERRDRDLMLAIERLHIRDSQLCYLARPYWQEPDCLRFRDLYTRDWSLSLQRHGDEPLQLKIGADKLDIRDALVRTRGSGRDHTVIVKLALSDGLFARPGNRITADELAVRRFGSCLPERWGEAIPGMARLVGHCATARQLNLTGDVVAAFGAGAEVGWRRGQGQAIQLRYANRRWQNWRAETLALNEMHFSRSDKNLRWVEAGATGFDWCPPGLRDQQHHLCIRAGSLSLPDPVTFHWQRSLVVDTDTGRLQQIQLVDLAGANRNPLTLHDTRLAALEYRGSDRMLTLQQLQLESASGCVPGAIWQLPDHCVRLAGLRAEEELQVRFADSRRSLPWGFASGPLALGQLRLERSGGEPLQLRQLRWQQLRALGGPGSTEEPLLLQDPELLSLQGCVPQSLLPDRLRPLCTELQSLRGQGTFAWAASDAGYLIFGDLQLQRLLLGDRRGGGDGLLLQRLSVGNGFLRPQADIGSPWAIPTTASGSSAPDQSTSGSADDEDEGLEKGRLLDSGHERPQSGSASTAGKTPAPLPSLSDPNLLLSSAELAQLDGCLPSSWARLIYSQPESMPACFDLRALGIGEPLRVSWQAGFGLQASALALERGGASTRAGEPLVLLEQLDMPAGKVRMAPGGGRLQVFLPDLALQTLDGCLPGGSLVSPLSVRCTQVEELQLGPAAQFTLFERRLAANLDGTAIRQLQLTGLGDRMALDLHGFTTERLRVDWPGPPAAADVLELGSLELEELTACLPTGEALQAGEVVLPRCLDIRNLRSSPVASDLAAGPISFLAAPGGEPQWRLETLQLGALAFTSDTIQLGSLRLENIEACGLGNLLPGATGDGCLDWGWLQLASGSRVVFGEGDPSVTLAALESAPLSLGGGSQPAFAFQSLGWGQLQWEGGTQLGLTDFSLRGIRACRPGADGSASPRCLFLRELSLPGAEQLSLSQPFSVSGAVRLTGLGFGAESAGGASATVQLSEPVYRDSQTGMERAVGELAEISGCLPAAWLVGGRLSPCYEFGRVELQGIERRQTAAGTVTELLGLSVDGIQLRQQGFPAGLPAELLQLQRASVERLAVGAGTVAFSGFTVEGAAGCLPAGYVERLNHCLTLESISASGSVQGGRDQLELARLELSELRVLSGDGKRLIKAESALLQQLLADKGHFTLAELFVKDFGLLGRAEHAPEYDRHAWQLESGDALLQDMEFDLPRQQLDVQRAFFTRPRIILARDDRGRFPVREGISELLGEPTSTAVREVEEAASERSPFRYRLGEMYVDRGRFTWLDRQDVYRAKLPIRQINVLLLGASNHPGDAPAEILLGGRPGGFGEVHMAGQLDYLDIEKWDATLLGYIANANLIPAQPYIANLLGYKILQGQLDARFDIEVRANEVDALAHMQLNKIRLRRVRESDQLPVEPSMIPLDIALLLMEDRDRNVNFQMPVTGDLYDPNFSFSYIFSDLLQQAILEALFSYFSPVGFYTLASRAWGRFKNLVLLDPIDFAPGSIELSAQARQELTEVAETLQEKPDARPGICGIANARDWMALYPGSTPGERGSRRVREKFYRDPPIEIFEELQELAQRRSRQVERYLLERGVSAGEFIQCAPDYDGSDFDSPRVEFSR</sequence>
<dbReference type="InterPro" id="IPR008023">
    <property type="entry name" value="DUF748"/>
</dbReference>